<reference evidence="7" key="1">
    <citation type="journal article" date="2014" name="Int. J. Syst. Evol. Microbiol.">
        <title>Complete genome sequence of Corynebacterium casei LMG S-19264T (=DSM 44701T), isolated from a smear-ripened cheese.</title>
        <authorList>
            <consortium name="US DOE Joint Genome Institute (JGI-PGF)"/>
            <person name="Walter F."/>
            <person name="Albersmeier A."/>
            <person name="Kalinowski J."/>
            <person name="Ruckert C."/>
        </authorList>
    </citation>
    <scope>NUCLEOTIDE SEQUENCE</scope>
    <source>
        <strain evidence="7">CGMCC 4.7430</strain>
    </source>
</reference>
<dbReference type="Proteomes" id="UP000660745">
    <property type="component" value="Unassembled WGS sequence"/>
</dbReference>
<dbReference type="Gene3D" id="3.40.640.10">
    <property type="entry name" value="Type I PLP-dependent aspartate aminotransferase-like (Major domain)"/>
    <property type="match status" value="1"/>
</dbReference>
<dbReference type="AlphaFoldDB" id="A0A918ABL2"/>
<name>A0A918ABL2_9ACTN</name>
<dbReference type="InterPro" id="IPR036390">
    <property type="entry name" value="WH_DNA-bd_sf"/>
</dbReference>
<evidence type="ECO:0000259" key="6">
    <source>
        <dbReference type="PROSITE" id="PS50949"/>
    </source>
</evidence>
<dbReference type="Pfam" id="PF00392">
    <property type="entry name" value="GntR"/>
    <property type="match status" value="1"/>
</dbReference>
<dbReference type="GO" id="GO:0003700">
    <property type="term" value="F:DNA-binding transcription factor activity"/>
    <property type="evidence" value="ECO:0007669"/>
    <property type="project" value="InterPro"/>
</dbReference>
<dbReference type="CDD" id="cd00609">
    <property type="entry name" value="AAT_like"/>
    <property type="match status" value="1"/>
</dbReference>
<comment type="similarity">
    <text evidence="1">In the C-terminal section; belongs to the class-I pyridoxal-phosphate-dependent aminotransferase family.</text>
</comment>
<keyword evidence="3" id="KW-0805">Transcription regulation</keyword>
<dbReference type="Gene3D" id="1.10.10.10">
    <property type="entry name" value="Winged helix-like DNA-binding domain superfamily/Winged helix DNA-binding domain"/>
    <property type="match status" value="1"/>
</dbReference>
<dbReference type="PANTHER" id="PTHR46577:SF1">
    <property type="entry name" value="HTH-TYPE TRANSCRIPTIONAL REGULATORY PROTEIN GABR"/>
    <property type="match status" value="1"/>
</dbReference>
<organism evidence="7 8">
    <name type="scientific">Nonomuraea glycinis</name>
    <dbReference type="NCBI Taxonomy" id="2047744"/>
    <lineage>
        <taxon>Bacteria</taxon>
        <taxon>Bacillati</taxon>
        <taxon>Actinomycetota</taxon>
        <taxon>Actinomycetes</taxon>
        <taxon>Streptosporangiales</taxon>
        <taxon>Streptosporangiaceae</taxon>
        <taxon>Nonomuraea</taxon>
    </lineage>
</organism>
<proteinExistence type="inferred from homology"/>
<keyword evidence="5" id="KW-0804">Transcription</keyword>
<keyword evidence="4" id="KW-0238">DNA-binding</keyword>
<evidence type="ECO:0000256" key="5">
    <source>
        <dbReference type="ARBA" id="ARBA00023163"/>
    </source>
</evidence>
<dbReference type="PROSITE" id="PS50949">
    <property type="entry name" value="HTH_GNTR"/>
    <property type="match status" value="1"/>
</dbReference>
<dbReference type="Pfam" id="PF00155">
    <property type="entry name" value="Aminotran_1_2"/>
    <property type="match status" value="1"/>
</dbReference>
<evidence type="ECO:0000313" key="8">
    <source>
        <dbReference type="Proteomes" id="UP000660745"/>
    </source>
</evidence>
<dbReference type="CDD" id="cd07377">
    <property type="entry name" value="WHTH_GntR"/>
    <property type="match status" value="1"/>
</dbReference>
<protein>
    <submittedName>
        <fullName evidence="7">Transcriptional regulator</fullName>
    </submittedName>
</protein>
<dbReference type="Gene3D" id="3.90.1150.10">
    <property type="entry name" value="Aspartate Aminotransferase, domain 1"/>
    <property type="match status" value="1"/>
</dbReference>
<evidence type="ECO:0000256" key="4">
    <source>
        <dbReference type="ARBA" id="ARBA00023125"/>
    </source>
</evidence>
<dbReference type="InterPro" id="IPR015422">
    <property type="entry name" value="PyrdxlP-dep_Trfase_small"/>
</dbReference>
<evidence type="ECO:0000256" key="1">
    <source>
        <dbReference type="ARBA" id="ARBA00005384"/>
    </source>
</evidence>
<dbReference type="PANTHER" id="PTHR46577">
    <property type="entry name" value="HTH-TYPE TRANSCRIPTIONAL REGULATORY PROTEIN GABR"/>
    <property type="match status" value="1"/>
</dbReference>
<evidence type="ECO:0000256" key="3">
    <source>
        <dbReference type="ARBA" id="ARBA00023015"/>
    </source>
</evidence>
<dbReference type="InterPro" id="IPR051446">
    <property type="entry name" value="HTH_trans_reg/aminotransferase"/>
</dbReference>
<sequence length="489" mass="51758">MPVCRTSGSGTATRKATVALSSSFMDNDSSIAQIAAILREEAARLRPGDRLPSSREIMRRHGVSPVTVSRALGQLAAEGRVVTRPGSGAFVATRREWTADAADFSWQTVALGDRVIDEEPVAALLRVAPEGAVPLTGGYLPMGLRPDRQLAAAGARAVRRPEAWAMPPLNGLGELRGWFAAQAGGEVTGNDALIVSGGQAALSHAFRALAAPGTQVLVETPTYPGALAAAKAAGLRATAVPIDRDGVRPDLLAEAFAVSGARVFFCQPTLQNPTGVTLGHERRRQVLEVARAAGAFVIEDDYAHHLTEQAPPSLLSMDAHGTVVHIHSLTKILSPSMRLAAVIARGPAAHRLRAGQLVESFFVARPLQETALEFVGSPAWQRHLAAVHAEIATRRDALAAALAARMPQAEPYLLPNGGMHLWLRLPPQTDERALVEAAKRNGVLVSPGRIYYPSEPPGPRIRVTHIAAANLTELAEGVRRLAQALDACG</sequence>
<dbReference type="EMBL" id="BMNK01000010">
    <property type="protein sequence ID" value="GGP11435.1"/>
    <property type="molecule type" value="Genomic_DNA"/>
</dbReference>
<dbReference type="InterPro" id="IPR004839">
    <property type="entry name" value="Aminotransferase_I/II_large"/>
</dbReference>
<gene>
    <name evidence="7" type="ORF">GCM10012278_55020</name>
</gene>
<evidence type="ECO:0000256" key="2">
    <source>
        <dbReference type="ARBA" id="ARBA00022898"/>
    </source>
</evidence>
<evidence type="ECO:0000313" key="7">
    <source>
        <dbReference type="EMBL" id="GGP11435.1"/>
    </source>
</evidence>
<reference evidence="7" key="2">
    <citation type="submission" date="2020-09" db="EMBL/GenBank/DDBJ databases">
        <authorList>
            <person name="Sun Q."/>
            <person name="Zhou Y."/>
        </authorList>
    </citation>
    <scope>NUCLEOTIDE SEQUENCE</scope>
    <source>
        <strain evidence="7">CGMCC 4.7430</strain>
    </source>
</reference>
<dbReference type="GO" id="GO:0003677">
    <property type="term" value="F:DNA binding"/>
    <property type="evidence" value="ECO:0007669"/>
    <property type="project" value="UniProtKB-KW"/>
</dbReference>
<keyword evidence="8" id="KW-1185">Reference proteome</keyword>
<comment type="caution">
    <text evidence="7">The sequence shown here is derived from an EMBL/GenBank/DDBJ whole genome shotgun (WGS) entry which is preliminary data.</text>
</comment>
<dbReference type="SMART" id="SM00345">
    <property type="entry name" value="HTH_GNTR"/>
    <property type="match status" value="1"/>
</dbReference>
<dbReference type="InterPro" id="IPR000524">
    <property type="entry name" value="Tscrpt_reg_HTH_GntR"/>
</dbReference>
<dbReference type="InterPro" id="IPR015424">
    <property type="entry name" value="PyrdxlP-dep_Trfase"/>
</dbReference>
<dbReference type="SUPFAM" id="SSF53383">
    <property type="entry name" value="PLP-dependent transferases"/>
    <property type="match status" value="1"/>
</dbReference>
<dbReference type="SUPFAM" id="SSF46785">
    <property type="entry name" value="Winged helix' DNA-binding domain"/>
    <property type="match status" value="1"/>
</dbReference>
<dbReference type="InterPro" id="IPR036388">
    <property type="entry name" value="WH-like_DNA-bd_sf"/>
</dbReference>
<accession>A0A918ABL2</accession>
<dbReference type="GO" id="GO:0030170">
    <property type="term" value="F:pyridoxal phosphate binding"/>
    <property type="evidence" value="ECO:0007669"/>
    <property type="project" value="InterPro"/>
</dbReference>
<dbReference type="InterPro" id="IPR015421">
    <property type="entry name" value="PyrdxlP-dep_Trfase_major"/>
</dbReference>
<keyword evidence="2" id="KW-0663">Pyridoxal phosphate</keyword>
<feature type="domain" description="HTH gntR-type" evidence="6">
    <location>
        <begin position="28"/>
        <end position="94"/>
    </location>
</feature>